<dbReference type="EMBL" id="JAVREV010000028">
    <property type="protein sequence ID" value="MDT0447214.1"/>
    <property type="molecule type" value="Genomic_DNA"/>
</dbReference>
<dbReference type="Proteomes" id="UP001183615">
    <property type="component" value="Unassembled WGS sequence"/>
</dbReference>
<gene>
    <name evidence="1" type="ORF">RM779_32160</name>
</gene>
<proteinExistence type="predicted"/>
<protein>
    <recommendedName>
        <fullName evidence="3">Secreted protein</fullName>
    </recommendedName>
</protein>
<keyword evidence="2" id="KW-1185">Reference proteome</keyword>
<comment type="caution">
    <text evidence="1">The sequence shown here is derived from an EMBL/GenBank/DDBJ whole genome shotgun (WGS) entry which is preliminary data.</text>
</comment>
<evidence type="ECO:0000313" key="1">
    <source>
        <dbReference type="EMBL" id="MDT0447214.1"/>
    </source>
</evidence>
<organism evidence="1 2">
    <name type="scientific">Streptomyces johnsoniae</name>
    <dbReference type="NCBI Taxonomy" id="3075532"/>
    <lineage>
        <taxon>Bacteria</taxon>
        <taxon>Bacillati</taxon>
        <taxon>Actinomycetota</taxon>
        <taxon>Actinomycetes</taxon>
        <taxon>Kitasatosporales</taxon>
        <taxon>Streptomycetaceae</taxon>
        <taxon>Streptomyces</taxon>
    </lineage>
</organism>
<evidence type="ECO:0000313" key="2">
    <source>
        <dbReference type="Proteomes" id="UP001183615"/>
    </source>
</evidence>
<accession>A0ABU2SFP1</accession>
<sequence>MDLHKAGTDAYGAADTYRTGADAGAGLQAEVPANSPAPLIPQPEADRLTAGLHHAVVGFVDSPERSLTEADFLLEETVAQLTEALSTRRRDLRGGWQEEGKDTERQRVLLLDYRELVERLLGV</sequence>
<reference evidence="2" key="1">
    <citation type="submission" date="2023-07" db="EMBL/GenBank/DDBJ databases">
        <title>30 novel species of actinomycetes from the DSMZ collection.</title>
        <authorList>
            <person name="Nouioui I."/>
        </authorList>
    </citation>
    <scope>NUCLEOTIDE SEQUENCE [LARGE SCALE GENOMIC DNA]</scope>
    <source>
        <strain evidence="2">DSM 41886</strain>
    </source>
</reference>
<dbReference type="RefSeq" id="WP_311621334.1">
    <property type="nucleotide sequence ID" value="NZ_JAVREV010000028.1"/>
</dbReference>
<evidence type="ECO:0008006" key="3">
    <source>
        <dbReference type="Google" id="ProtNLM"/>
    </source>
</evidence>
<name>A0ABU2SFP1_9ACTN</name>